<evidence type="ECO:0000313" key="2">
    <source>
        <dbReference type="Proteomes" id="UP000031552"/>
    </source>
</evidence>
<dbReference type="eggNOG" id="ENOG5032SIG">
    <property type="taxonomic scope" value="Bacteria"/>
</dbReference>
<reference evidence="1" key="2">
    <citation type="submission" date="2014-09" db="EMBL/GenBank/DDBJ databases">
        <title>Criblamydia sequanensis harbors a mega-plasmid encoding arsenite resistance.</title>
        <authorList>
            <person name="Bertelli C."/>
            <person name="Goesmann A."/>
            <person name="Greub G."/>
        </authorList>
    </citation>
    <scope>NUCLEOTIDE SEQUENCE [LARGE SCALE GENOMIC DNA]</scope>
    <source>
        <strain evidence="1">CRIB-18</strain>
    </source>
</reference>
<dbReference type="OrthoDB" id="21131at2"/>
<dbReference type="AlphaFoldDB" id="A0A090E315"/>
<sequence>MQKILVLILFAFPTLLSALQERPWYDRDLEFHTSLGYAHQRFTRFNSNGETFNNDAKDDFYQGNLWLSYAEYSAELEMTFAKSKERSFGLDHISELLRYQFFNENLGDLVTANAGLLLSQVPTIALHDFTVLHQGNFEAELSLVFGKMLCVSDYWNQRFWTLAAIGTGDHGSAYARASFAVEKQWYLDHYFGILAEWRRGFGGKNLFPHDFVGYGPISYRFVDLKMYYVYELNCDVFIELDYILRVHAHNCPDNLNRFQVYLQYSFGL</sequence>
<dbReference type="STRING" id="1437425.CSEC_2218"/>
<dbReference type="Proteomes" id="UP000031552">
    <property type="component" value="Unassembled WGS sequence"/>
</dbReference>
<dbReference type="RefSeq" id="WP_041018582.1">
    <property type="nucleotide sequence ID" value="NZ_CCEJ010000012.1"/>
</dbReference>
<organism evidence="1 2">
    <name type="scientific">Candidatus Criblamydia sequanensis CRIB-18</name>
    <dbReference type="NCBI Taxonomy" id="1437425"/>
    <lineage>
        <taxon>Bacteria</taxon>
        <taxon>Pseudomonadati</taxon>
        <taxon>Chlamydiota</taxon>
        <taxon>Chlamydiia</taxon>
        <taxon>Parachlamydiales</taxon>
        <taxon>Candidatus Criblamydiaceae</taxon>
        <taxon>Candidatus Criblamydia</taxon>
    </lineage>
</organism>
<accession>A0A090E315</accession>
<reference evidence="1" key="1">
    <citation type="submission" date="2013-12" db="EMBL/GenBank/DDBJ databases">
        <authorList>
            <person name="Linke B."/>
        </authorList>
    </citation>
    <scope>NUCLEOTIDE SEQUENCE [LARGE SCALE GENOMIC DNA]</scope>
    <source>
        <strain evidence="1">CRIB-18</strain>
    </source>
</reference>
<gene>
    <name evidence="1" type="ORF">CSEC_2218</name>
</gene>
<name>A0A090E315_9BACT</name>
<protein>
    <submittedName>
        <fullName evidence="1">Secreted protein</fullName>
    </submittedName>
</protein>
<evidence type="ECO:0000313" key="1">
    <source>
        <dbReference type="EMBL" id="CDR35024.1"/>
    </source>
</evidence>
<comment type="caution">
    <text evidence="1">The sequence shown here is derived from an EMBL/GenBank/DDBJ whole genome shotgun (WGS) entry which is preliminary data.</text>
</comment>
<dbReference type="EMBL" id="CCEJ010000012">
    <property type="protein sequence ID" value="CDR35024.1"/>
    <property type="molecule type" value="Genomic_DNA"/>
</dbReference>
<keyword evidence="2" id="KW-1185">Reference proteome</keyword>
<proteinExistence type="predicted"/>